<keyword evidence="3 10" id="KW-0808">Transferase</keyword>
<keyword evidence="9 10" id="KW-0472">Membrane</keyword>
<dbReference type="PROSITE" id="PS51794">
    <property type="entry name" value="DAC"/>
    <property type="match status" value="1"/>
</dbReference>
<comment type="caution">
    <text evidence="12">The sequence shown here is derived from an EMBL/GenBank/DDBJ whole genome shotgun (WGS) entry which is preliminary data.</text>
</comment>
<dbReference type="Gene3D" id="3.40.1700.10">
    <property type="entry name" value="DNA integrity scanning protein, DisA, N-terminal domain"/>
    <property type="match status" value="1"/>
</dbReference>
<reference evidence="12 13" key="1">
    <citation type="submission" date="2020-08" db="EMBL/GenBank/DDBJ databases">
        <title>Genomic Encyclopedia of Type Strains, Phase IV (KMG-IV): sequencing the most valuable type-strain genomes for metagenomic binning, comparative biology and taxonomic classification.</title>
        <authorList>
            <person name="Goeker M."/>
        </authorList>
    </citation>
    <scope>NUCLEOTIDE SEQUENCE [LARGE SCALE GENOMIC DNA]</scope>
    <source>
        <strain evidence="12 13">DSM 21458</strain>
    </source>
</reference>
<evidence type="ECO:0000256" key="3">
    <source>
        <dbReference type="ARBA" id="ARBA00022679"/>
    </source>
</evidence>
<dbReference type="Proteomes" id="UP000569951">
    <property type="component" value="Unassembled WGS sequence"/>
</dbReference>
<dbReference type="HAMAP" id="MF_01499">
    <property type="entry name" value="DacA"/>
    <property type="match status" value="1"/>
</dbReference>
<dbReference type="Pfam" id="PF02457">
    <property type="entry name" value="DAC"/>
    <property type="match status" value="1"/>
</dbReference>
<dbReference type="AlphaFoldDB" id="A0A841I2F0"/>
<comment type="catalytic activity">
    <reaction evidence="1 10">
        <text>2 ATP = 3',3'-c-di-AMP + 2 diphosphate</text>
        <dbReference type="Rhea" id="RHEA:35655"/>
        <dbReference type="ChEBI" id="CHEBI:30616"/>
        <dbReference type="ChEBI" id="CHEBI:33019"/>
        <dbReference type="ChEBI" id="CHEBI:71500"/>
        <dbReference type="EC" id="2.7.7.85"/>
    </reaction>
</comment>
<protein>
    <recommendedName>
        <fullName evidence="10">Diadenylate cyclase</fullName>
        <shortName evidence="10">DAC</shortName>
        <ecNumber evidence="10">2.7.7.85</ecNumber>
    </recommendedName>
    <alternativeName>
        <fullName evidence="10">Cyclic-di-AMP synthase</fullName>
        <shortName evidence="10">c-di-AMP synthase</shortName>
    </alternativeName>
</protein>
<dbReference type="GO" id="GO:0004016">
    <property type="term" value="F:adenylate cyclase activity"/>
    <property type="evidence" value="ECO:0007669"/>
    <property type="project" value="UniProtKB-UniRule"/>
</dbReference>
<dbReference type="GO" id="GO:0005524">
    <property type="term" value="F:ATP binding"/>
    <property type="evidence" value="ECO:0007669"/>
    <property type="project" value="UniProtKB-UniRule"/>
</dbReference>
<evidence type="ECO:0000313" key="12">
    <source>
        <dbReference type="EMBL" id="MBB6098222.1"/>
    </source>
</evidence>
<dbReference type="InterPro" id="IPR050338">
    <property type="entry name" value="DisA"/>
</dbReference>
<evidence type="ECO:0000256" key="8">
    <source>
        <dbReference type="ARBA" id="ARBA00022989"/>
    </source>
</evidence>
<evidence type="ECO:0000256" key="7">
    <source>
        <dbReference type="ARBA" id="ARBA00022840"/>
    </source>
</evidence>
<gene>
    <name evidence="10" type="primary">dacA</name>
    <name evidence="12" type="ORF">HNR42_001647</name>
</gene>
<evidence type="ECO:0000256" key="2">
    <source>
        <dbReference type="ARBA" id="ARBA00022475"/>
    </source>
</evidence>
<evidence type="ECO:0000256" key="1">
    <source>
        <dbReference type="ARBA" id="ARBA00000877"/>
    </source>
</evidence>
<dbReference type="GO" id="GO:0006171">
    <property type="term" value="P:cAMP biosynthetic process"/>
    <property type="evidence" value="ECO:0007669"/>
    <property type="project" value="InterPro"/>
</dbReference>
<dbReference type="GO" id="GO:0106408">
    <property type="term" value="F:diadenylate cyclase activity"/>
    <property type="evidence" value="ECO:0007669"/>
    <property type="project" value="UniProtKB-EC"/>
</dbReference>
<keyword evidence="6 10" id="KW-0547">Nucleotide-binding</keyword>
<evidence type="ECO:0000256" key="4">
    <source>
        <dbReference type="ARBA" id="ARBA00022692"/>
    </source>
</evidence>
<accession>A0A841I2F0</accession>
<dbReference type="Pfam" id="PF19293">
    <property type="entry name" value="CdaA_N"/>
    <property type="match status" value="1"/>
</dbReference>
<keyword evidence="13" id="KW-1185">Reference proteome</keyword>
<keyword evidence="2 10" id="KW-1003">Cell membrane</keyword>
<keyword evidence="5 10" id="KW-0548">Nucleotidyltransferase</keyword>
<dbReference type="InterPro" id="IPR036888">
    <property type="entry name" value="DNA_integrity_DisA_N_sf"/>
</dbReference>
<keyword evidence="7 10" id="KW-0067">ATP-binding</keyword>
<dbReference type="SUPFAM" id="SSF143597">
    <property type="entry name" value="YojJ-like"/>
    <property type="match status" value="1"/>
</dbReference>
<evidence type="ECO:0000259" key="11">
    <source>
        <dbReference type="PROSITE" id="PS51794"/>
    </source>
</evidence>
<feature type="transmembrane region" description="Helical" evidence="10">
    <location>
        <begin position="35"/>
        <end position="53"/>
    </location>
</feature>
<dbReference type="InterPro" id="IPR003390">
    <property type="entry name" value="DNA_integrity_scan_DisA_N"/>
</dbReference>
<sequence>MTAILTLKDVLDILLVATLIYQGYQLLSGTRAMNLLRGLVVFGVAWFLSRLLQLTTLNFLLGEAATVGLFALIVVFQPELRQVLERVGRARVRETRQTGATLQELTRALERMAERKIGALVAFERRTPLGEYAATGVRLDALVSAPFVEALFARNAPLHDGGVIVSGDRIVAAACLFPLQNLQDGVYKRYGTRHRAALGISEATDAVVMVVSEERGSIRIAHGGRLSPDLTGSELRERLRELIYEEQP</sequence>
<dbReference type="EC" id="2.7.7.85" evidence="10"/>
<comment type="subunit">
    <text evidence="10">Probably a homodimer.</text>
</comment>
<proteinExistence type="inferred from homology"/>
<feature type="transmembrane region" description="Helical" evidence="10">
    <location>
        <begin position="59"/>
        <end position="76"/>
    </location>
</feature>
<evidence type="ECO:0000313" key="13">
    <source>
        <dbReference type="Proteomes" id="UP000569951"/>
    </source>
</evidence>
<feature type="domain" description="DAC" evidence="11">
    <location>
        <begin position="77"/>
        <end position="232"/>
    </location>
</feature>
<keyword evidence="8 10" id="KW-1133">Transmembrane helix</keyword>
<comment type="function">
    <text evidence="10">Catalyzes the condensation of 2 ATP molecules into cyclic di-AMP (c-di-AMP), a second messenger used to regulate differing processes in different bacteria.</text>
</comment>
<dbReference type="EMBL" id="JACHHG010000005">
    <property type="protein sequence ID" value="MBB6098222.1"/>
    <property type="molecule type" value="Genomic_DNA"/>
</dbReference>
<dbReference type="PANTHER" id="PTHR34185">
    <property type="entry name" value="DIADENYLATE CYCLASE"/>
    <property type="match status" value="1"/>
</dbReference>
<name>A0A841I2F0_9DEIO</name>
<dbReference type="InterPro" id="IPR045585">
    <property type="entry name" value="CdaA_N"/>
</dbReference>
<dbReference type="NCBIfam" id="TIGR00159">
    <property type="entry name" value="diadenylate cyclase CdaA"/>
    <property type="match status" value="1"/>
</dbReference>
<evidence type="ECO:0000256" key="10">
    <source>
        <dbReference type="HAMAP-Rule" id="MF_01499"/>
    </source>
</evidence>
<dbReference type="PANTHER" id="PTHR34185:SF1">
    <property type="entry name" value="DIADENYLATE CYCLASE"/>
    <property type="match status" value="1"/>
</dbReference>
<comment type="caution">
    <text evidence="10">Lacks conserved residue(s) required for the propagation of feature annotation.</text>
</comment>
<dbReference type="InterPro" id="IPR034701">
    <property type="entry name" value="CdaA"/>
</dbReference>
<dbReference type="FunFam" id="3.40.1700.10:FF:000002">
    <property type="entry name" value="Diadenylate cyclase"/>
    <property type="match status" value="1"/>
</dbReference>
<keyword evidence="4 10" id="KW-0812">Transmembrane</keyword>
<dbReference type="InterPro" id="IPR014046">
    <property type="entry name" value="C-di-AMP_synthase"/>
</dbReference>
<comment type="similarity">
    <text evidence="10">Belongs to the adenylate cyclase family. DacA/CdaA subfamily.</text>
</comment>
<organism evidence="12 13">
    <name type="scientific">Deinobacterium chartae</name>
    <dbReference type="NCBI Taxonomy" id="521158"/>
    <lineage>
        <taxon>Bacteria</taxon>
        <taxon>Thermotogati</taxon>
        <taxon>Deinococcota</taxon>
        <taxon>Deinococci</taxon>
        <taxon>Deinococcales</taxon>
        <taxon>Deinococcaceae</taxon>
        <taxon>Deinobacterium</taxon>
    </lineage>
</organism>
<evidence type="ECO:0000256" key="6">
    <source>
        <dbReference type="ARBA" id="ARBA00022741"/>
    </source>
</evidence>
<evidence type="ECO:0000256" key="5">
    <source>
        <dbReference type="ARBA" id="ARBA00022695"/>
    </source>
</evidence>
<evidence type="ECO:0000256" key="9">
    <source>
        <dbReference type="ARBA" id="ARBA00023136"/>
    </source>
</evidence>
<dbReference type="PIRSF" id="PIRSF004793">
    <property type="entry name" value="UCP004793"/>
    <property type="match status" value="1"/>
</dbReference>